<dbReference type="OrthoDB" id="1359268at2"/>
<name>A0A1G7W4P6_9SPHI</name>
<sequence>MANTSNTFFTADLYNSEIHLEINEDILNNIYADGIKSNDSLKIEFVFITDSEDKAILLKDKLLDQFPSYSKVSIVETDGFFDIQGITDKVEMSLNEINNWNQTMWDFGYQYDCQLDGWQVGV</sequence>
<evidence type="ECO:0000313" key="3">
    <source>
        <dbReference type="Proteomes" id="UP000199643"/>
    </source>
</evidence>
<dbReference type="Proteomes" id="UP000199643">
    <property type="component" value="Unassembled WGS sequence"/>
</dbReference>
<evidence type="ECO:0000259" key="1">
    <source>
        <dbReference type="Pfam" id="PF06877"/>
    </source>
</evidence>
<dbReference type="InterPro" id="IPR009671">
    <property type="entry name" value="RraB_dom"/>
</dbReference>
<protein>
    <submittedName>
        <fullName evidence="2">Regulator of ribonuclease activity B</fullName>
    </submittedName>
</protein>
<proteinExistence type="predicted"/>
<gene>
    <name evidence="2" type="ORF">SAMN05421827_10991</name>
</gene>
<organism evidence="2 3">
    <name type="scientific">Pedobacter terrae</name>
    <dbReference type="NCBI Taxonomy" id="405671"/>
    <lineage>
        <taxon>Bacteria</taxon>
        <taxon>Pseudomonadati</taxon>
        <taxon>Bacteroidota</taxon>
        <taxon>Sphingobacteriia</taxon>
        <taxon>Sphingobacteriales</taxon>
        <taxon>Sphingobacteriaceae</taxon>
        <taxon>Pedobacter</taxon>
    </lineage>
</organism>
<dbReference type="Pfam" id="PF06877">
    <property type="entry name" value="RraB"/>
    <property type="match status" value="1"/>
</dbReference>
<evidence type="ECO:0000313" key="2">
    <source>
        <dbReference type="EMBL" id="SDG66719.1"/>
    </source>
</evidence>
<reference evidence="3" key="1">
    <citation type="submission" date="2016-10" db="EMBL/GenBank/DDBJ databases">
        <authorList>
            <person name="Varghese N."/>
            <person name="Submissions S."/>
        </authorList>
    </citation>
    <scope>NUCLEOTIDE SEQUENCE [LARGE SCALE GENOMIC DNA]</scope>
    <source>
        <strain evidence="3">DSM 17933</strain>
    </source>
</reference>
<dbReference type="AlphaFoldDB" id="A0A1G7W4P6"/>
<dbReference type="SUPFAM" id="SSF89946">
    <property type="entry name" value="Hypothetical protein VC0424"/>
    <property type="match status" value="1"/>
</dbReference>
<dbReference type="RefSeq" id="WP_090500489.1">
    <property type="nucleotide sequence ID" value="NZ_FNCH01000009.1"/>
</dbReference>
<dbReference type="InterPro" id="IPR036701">
    <property type="entry name" value="RraB-like_sf"/>
</dbReference>
<accession>A0A1G7W4P6</accession>
<dbReference type="EMBL" id="FNCH01000009">
    <property type="protein sequence ID" value="SDG66719.1"/>
    <property type="molecule type" value="Genomic_DNA"/>
</dbReference>
<keyword evidence="3" id="KW-1185">Reference proteome</keyword>
<dbReference type="Gene3D" id="3.30.70.970">
    <property type="entry name" value="RraB-like"/>
    <property type="match status" value="1"/>
</dbReference>
<feature type="domain" description="Regulator of ribonuclease activity B" evidence="1">
    <location>
        <begin position="21"/>
        <end position="119"/>
    </location>
</feature>